<evidence type="ECO:0000313" key="4">
    <source>
        <dbReference type="Proteomes" id="UP000710849"/>
    </source>
</evidence>
<organism evidence="3 4">
    <name type="scientific">Botrytis byssoidea</name>
    <dbReference type="NCBI Taxonomy" id="139641"/>
    <lineage>
        <taxon>Eukaryota</taxon>
        <taxon>Fungi</taxon>
        <taxon>Dikarya</taxon>
        <taxon>Ascomycota</taxon>
        <taxon>Pezizomycotina</taxon>
        <taxon>Leotiomycetes</taxon>
        <taxon>Helotiales</taxon>
        <taxon>Sclerotiniaceae</taxon>
        <taxon>Botrytis</taxon>
    </lineage>
</organism>
<dbReference type="AlphaFoldDB" id="A0A9P5HNT5"/>
<keyword evidence="4" id="KW-1185">Reference proteome</keyword>
<dbReference type="InterPro" id="IPR036397">
    <property type="entry name" value="RNaseH_sf"/>
</dbReference>
<feature type="domain" description="HTH CENPB-type" evidence="2">
    <location>
        <begin position="57"/>
        <end position="138"/>
    </location>
</feature>
<dbReference type="GO" id="GO:0005634">
    <property type="term" value="C:nucleus"/>
    <property type="evidence" value="ECO:0007669"/>
    <property type="project" value="TreeGrafter"/>
</dbReference>
<gene>
    <name evidence="3" type="ORF">EAE97_011859</name>
</gene>
<dbReference type="RefSeq" id="XP_038726769.1">
    <property type="nucleotide sequence ID" value="XM_038882373.1"/>
</dbReference>
<dbReference type="EMBL" id="RCSW01000043">
    <property type="protein sequence ID" value="KAF7918404.1"/>
    <property type="molecule type" value="Genomic_DNA"/>
</dbReference>
<sequence length="481" mass="54880">MGYKKATAKVYTEEDMQKAITSWKRKEFKSIRATALHFQVPVQTLRDRMAERKTNATAHEEAQILSNAEEKTLEQWITHLTSTGYPATPALVIETAEQIRQGRIKLSPSLHPQRTQLPPIGHEWLYRFLNRYPILKGTYSKQLESARQQGATYNKISQWFSAFRSRFAEQKYELQNVYNMDETGFAVGTTQSTHIIIDSTQKSSWKATPGRQEWITAIECVDAAGGALPPMVIFKAKNTNSSWIPQEVSADWRFSTSNSGWTSDSHGFEWLRTVFEPESRQKSGDKPRLLIADGHSSHITGNMISFCIDNNIDLLILPSHCSHLLQPLDIGVFGPMKKYHALEIDRLIRTGITRFQRAEWVTLYQIIHKKALSIENIHSEWRGAGLVLFCSNRILNQLPVPFQPQPITPQQPRKTPQLNLSILKSSPPNRTELREANSVFNSALASNKPTASPTRRYAKQVTQLLEKQNAKLIVIRKEFEE</sequence>
<evidence type="ECO:0000313" key="3">
    <source>
        <dbReference type="EMBL" id="KAF7918404.1"/>
    </source>
</evidence>
<dbReference type="GO" id="GO:0003677">
    <property type="term" value="F:DNA binding"/>
    <property type="evidence" value="ECO:0007669"/>
    <property type="project" value="UniProtKB-KW"/>
</dbReference>
<dbReference type="PROSITE" id="PS51253">
    <property type="entry name" value="HTH_CENPB"/>
    <property type="match status" value="1"/>
</dbReference>
<dbReference type="Gene3D" id="1.10.10.60">
    <property type="entry name" value="Homeodomain-like"/>
    <property type="match status" value="1"/>
</dbReference>
<dbReference type="Gene3D" id="3.30.420.10">
    <property type="entry name" value="Ribonuclease H-like superfamily/Ribonuclease H"/>
    <property type="match status" value="1"/>
</dbReference>
<reference evidence="3 4" key="1">
    <citation type="journal article" date="2020" name="Genome Biol. Evol.">
        <title>Comparative genomics of Sclerotiniaceae.</title>
        <authorList>
            <person name="Valero Jimenez C.A."/>
            <person name="Steentjes M."/>
            <person name="Scholten O.E."/>
            <person name="Van Kan J.A.L."/>
        </authorList>
    </citation>
    <scope>NUCLEOTIDE SEQUENCE [LARGE SCALE GENOMIC DNA]</scope>
    <source>
        <strain evidence="3 4">MUCL 94</strain>
    </source>
</reference>
<dbReference type="Pfam" id="PF03221">
    <property type="entry name" value="HTH_Tnp_Tc5"/>
    <property type="match status" value="1"/>
</dbReference>
<dbReference type="InterPro" id="IPR004875">
    <property type="entry name" value="DDE_SF_endonuclease_dom"/>
</dbReference>
<dbReference type="PANTHER" id="PTHR19303">
    <property type="entry name" value="TRANSPOSON"/>
    <property type="match status" value="1"/>
</dbReference>
<name>A0A9P5HNT5_9HELO</name>
<evidence type="ECO:0000259" key="2">
    <source>
        <dbReference type="PROSITE" id="PS51253"/>
    </source>
</evidence>
<comment type="caution">
    <text evidence="3">The sequence shown here is derived from an EMBL/GenBank/DDBJ whole genome shotgun (WGS) entry which is preliminary data.</text>
</comment>
<protein>
    <recommendedName>
        <fullName evidence="2">HTH CENPB-type domain-containing protein</fullName>
    </recommendedName>
</protein>
<keyword evidence="1" id="KW-0238">DNA-binding</keyword>
<evidence type="ECO:0000256" key="1">
    <source>
        <dbReference type="ARBA" id="ARBA00023125"/>
    </source>
</evidence>
<dbReference type="InterPro" id="IPR009057">
    <property type="entry name" value="Homeodomain-like_sf"/>
</dbReference>
<accession>A0A9P5HNT5</accession>
<dbReference type="Pfam" id="PF03184">
    <property type="entry name" value="DDE_1"/>
    <property type="match status" value="1"/>
</dbReference>
<dbReference type="PANTHER" id="PTHR19303:SF74">
    <property type="entry name" value="POGO TRANSPOSABLE ELEMENT WITH KRAB DOMAIN"/>
    <property type="match status" value="1"/>
</dbReference>
<proteinExistence type="predicted"/>
<dbReference type="Proteomes" id="UP000710849">
    <property type="component" value="Unassembled WGS sequence"/>
</dbReference>
<dbReference type="GeneID" id="62155446"/>
<dbReference type="InterPro" id="IPR006600">
    <property type="entry name" value="HTH_CenpB_DNA-bd_dom"/>
</dbReference>
<dbReference type="InterPro" id="IPR050863">
    <property type="entry name" value="CenT-Element_Derived"/>
</dbReference>
<dbReference type="SUPFAM" id="SSF46689">
    <property type="entry name" value="Homeodomain-like"/>
    <property type="match status" value="1"/>
</dbReference>